<evidence type="ECO:0000256" key="1">
    <source>
        <dbReference type="SAM" id="Phobius"/>
    </source>
</evidence>
<keyword evidence="1" id="KW-0812">Transmembrane</keyword>
<dbReference type="AlphaFoldDB" id="A0A317N0V9"/>
<evidence type="ECO:0000313" key="2">
    <source>
        <dbReference type="EMBL" id="PWV65558.1"/>
    </source>
</evidence>
<evidence type="ECO:0000313" key="3">
    <source>
        <dbReference type="Proteomes" id="UP000246569"/>
    </source>
</evidence>
<accession>A0A317N0V9</accession>
<feature type="transmembrane region" description="Helical" evidence="1">
    <location>
        <begin position="15"/>
        <end position="36"/>
    </location>
</feature>
<proteinExistence type="predicted"/>
<feature type="transmembrane region" description="Helical" evidence="1">
    <location>
        <begin position="56"/>
        <end position="80"/>
    </location>
</feature>
<keyword evidence="1" id="KW-1133">Transmembrane helix</keyword>
<keyword evidence="3" id="KW-1185">Reference proteome</keyword>
<protein>
    <submittedName>
        <fullName evidence="2">Uncharacterized protein</fullName>
    </submittedName>
</protein>
<sequence length="87" mass="9476">MAPAMNSMKHPQRRLLAAACCVGLALGGVMLWLGLLHDPQSEFHLADGGVDYGYCLLVFASWALSGALFTMVVLGLYLLLRRWIAGR</sequence>
<dbReference type="EMBL" id="QGTJ01000001">
    <property type="protein sequence ID" value="PWV65558.1"/>
    <property type="molecule type" value="Genomic_DNA"/>
</dbReference>
<keyword evidence="1" id="KW-0472">Membrane</keyword>
<comment type="caution">
    <text evidence="2">The sequence shown here is derived from an EMBL/GenBank/DDBJ whole genome shotgun (WGS) entry which is preliminary data.</text>
</comment>
<organism evidence="2 3">
    <name type="scientific">Plasticicumulans acidivorans</name>
    <dbReference type="NCBI Taxonomy" id="886464"/>
    <lineage>
        <taxon>Bacteria</taxon>
        <taxon>Pseudomonadati</taxon>
        <taxon>Pseudomonadota</taxon>
        <taxon>Gammaproteobacteria</taxon>
        <taxon>Candidatus Competibacteraceae</taxon>
        <taxon>Plasticicumulans</taxon>
    </lineage>
</organism>
<reference evidence="2 3" key="1">
    <citation type="submission" date="2018-05" db="EMBL/GenBank/DDBJ databases">
        <title>Genomic Encyclopedia of Type Strains, Phase IV (KMG-IV): sequencing the most valuable type-strain genomes for metagenomic binning, comparative biology and taxonomic classification.</title>
        <authorList>
            <person name="Goeker M."/>
        </authorList>
    </citation>
    <scope>NUCLEOTIDE SEQUENCE [LARGE SCALE GENOMIC DNA]</scope>
    <source>
        <strain evidence="2 3">DSM 23606</strain>
    </source>
</reference>
<gene>
    <name evidence="2" type="ORF">C7443_10142</name>
</gene>
<dbReference type="Proteomes" id="UP000246569">
    <property type="component" value="Unassembled WGS sequence"/>
</dbReference>
<name>A0A317N0V9_9GAMM</name>